<dbReference type="Proteomes" id="UP000218244">
    <property type="component" value="Chromosome"/>
</dbReference>
<reference evidence="1 2" key="1">
    <citation type="submission" date="2016-02" db="EMBL/GenBank/DDBJ databases">
        <title>Corynebacterium glutamicum N24 whole genome sequencing project.</title>
        <authorList>
            <person name="Matsutani M."/>
            <person name="Nangtapong N."/>
            <person name="Yakushi T."/>
            <person name="Matsushita K."/>
        </authorList>
    </citation>
    <scope>NUCLEOTIDE SEQUENCE [LARGE SCALE GENOMIC DNA]</scope>
    <source>
        <strain evidence="1 2">N24</strain>
    </source>
</reference>
<sequence length="174" mass="19768">MIAADDRNAEALRKSIELLQNGEVGREEVEEAAKAYREDAKQWHGIRRGGKELTVEECERYASLVAAEEEIITSLRSAGYNKKDALALVGLSESSHHYRHKPRPRVENPIPYSERNWPNKVSKESCEKIMALLTQEFEEGLGVGRIFDRYQDSGGTPLASRRTFYRIAADMRAE</sequence>
<dbReference type="AlphaFoldDB" id="A0A160PQU2"/>
<proteinExistence type="predicted"/>
<organism evidence="1 2">
    <name type="scientific">Corynebacterium suranareeae</name>
    <dbReference type="NCBI Taxonomy" id="2506452"/>
    <lineage>
        <taxon>Bacteria</taxon>
        <taxon>Bacillati</taxon>
        <taxon>Actinomycetota</taxon>
        <taxon>Actinomycetes</taxon>
        <taxon>Mycobacteriales</taxon>
        <taxon>Corynebacteriaceae</taxon>
        <taxon>Corynebacterium</taxon>
    </lineage>
</organism>
<dbReference type="EMBL" id="AP017369">
    <property type="protein sequence ID" value="BAU95986.1"/>
    <property type="molecule type" value="Genomic_DNA"/>
</dbReference>
<keyword evidence="2" id="KW-1185">Reference proteome</keyword>
<evidence type="ECO:0000313" key="1">
    <source>
        <dbReference type="EMBL" id="BAU95986.1"/>
    </source>
</evidence>
<protein>
    <submittedName>
        <fullName evidence="1">Uncharacterized protein</fullName>
    </submittedName>
</protein>
<evidence type="ECO:0000313" key="2">
    <source>
        <dbReference type="Proteomes" id="UP000218244"/>
    </source>
</evidence>
<dbReference type="KEGG" id="csur:N24_1724"/>
<dbReference type="RefSeq" id="WP_096456148.1">
    <property type="nucleotide sequence ID" value="NZ_AP017369.1"/>
</dbReference>
<accession>A0A160PQU2</accession>
<name>A0A160PQU2_9CORY</name>
<gene>
    <name evidence="1" type="ORF">N24_1724</name>
</gene>